<dbReference type="EMBL" id="AP027729">
    <property type="protein sequence ID" value="BDZ41269.1"/>
    <property type="molecule type" value="Genomic_DNA"/>
</dbReference>
<keyword evidence="4 7" id="KW-0472">Membrane</keyword>
<evidence type="ECO:0000256" key="6">
    <source>
        <dbReference type="SAM" id="MobiDB-lite"/>
    </source>
</evidence>
<evidence type="ECO:0000256" key="7">
    <source>
        <dbReference type="SAM" id="Phobius"/>
    </source>
</evidence>
<evidence type="ECO:0000313" key="9">
    <source>
        <dbReference type="EMBL" id="BDZ41269.1"/>
    </source>
</evidence>
<protein>
    <recommendedName>
        <fullName evidence="8">NADH:quinone oxidoreductase/Mrp antiporter transmembrane domain-containing protein</fullName>
    </recommendedName>
</protein>
<evidence type="ECO:0000259" key="8">
    <source>
        <dbReference type="Pfam" id="PF00361"/>
    </source>
</evidence>
<keyword evidence="2 5" id="KW-0812">Transmembrane</keyword>
<comment type="subcellular location">
    <subcellularLocation>
        <location evidence="1">Endomembrane system</location>
        <topology evidence="1">Multi-pass membrane protein</topology>
    </subcellularLocation>
    <subcellularLocation>
        <location evidence="5">Membrane</location>
        <topology evidence="5">Multi-pass membrane protein</topology>
    </subcellularLocation>
</comment>
<feature type="region of interest" description="Disordered" evidence="6">
    <location>
        <begin position="251"/>
        <end position="292"/>
    </location>
</feature>
<feature type="domain" description="NADH:quinone oxidoreductase/Mrp antiporter transmembrane" evidence="8">
    <location>
        <begin position="156"/>
        <end position="231"/>
    </location>
</feature>
<evidence type="ECO:0000256" key="3">
    <source>
        <dbReference type="ARBA" id="ARBA00022989"/>
    </source>
</evidence>
<dbReference type="Pfam" id="PF00361">
    <property type="entry name" value="Proton_antipo_M"/>
    <property type="match status" value="1"/>
</dbReference>
<proteinExistence type="predicted"/>
<accession>A0ABN6X954</accession>
<gene>
    <name evidence="9" type="ORF">GCM10025865_05680</name>
</gene>
<keyword evidence="10" id="KW-1185">Reference proteome</keyword>
<reference evidence="10" key="1">
    <citation type="journal article" date="2019" name="Int. J. Syst. Evol. Microbiol.">
        <title>The Global Catalogue of Microorganisms (GCM) 10K type strain sequencing project: providing services to taxonomists for standard genome sequencing and annotation.</title>
        <authorList>
            <consortium name="The Broad Institute Genomics Platform"/>
            <consortium name="The Broad Institute Genome Sequencing Center for Infectious Disease"/>
            <person name="Wu L."/>
            <person name="Ma J."/>
        </authorList>
    </citation>
    <scope>NUCLEOTIDE SEQUENCE [LARGE SCALE GENOMIC DNA]</scope>
    <source>
        <strain evidence="10">NBRC 108565</strain>
    </source>
</reference>
<evidence type="ECO:0000256" key="1">
    <source>
        <dbReference type="ARBA" id="ARBA00004127"/>
    </source>
</evidence>
<dbReference type="InterPro" id="IPR001750">
    <property type="entry name" value="ND/Mrp_TM"/>
</dbReference>
<feature type="transmembrane region" description="Helical" evidence="7">
    <location>
        <begin position="44"/>
        <end position="62"/>
    </location>
</feature>
<dbReference type="PANTHER" id="PTHR22773">
    <property type="entry name" value="NADH DEHYDROGENASE"/>
    <property type="match status" value="1"/>
</dbReference>
<organism evidence="9 10">
    <name type="scientific">Paraoerskovia sediminicola</name>
    <dbReference type="NCBI Taxonomy" id="1138587"/>
    <lineage>
        <taxon>Bacteria</taxon>
        <taxon>Bacillati</taxon>
        <taxon>Actinomycetota</taxon>
        <taxon>Actinomycetes</taxon>
        <taxon>Micrococcales</taxon>
        <taxon>Cellulomonadaceae</taxon>
        <taxon>Paraoerskovia</taxon>
    </lineage>
</organism>
<evidence type="ECO:0000313" key="10">
    <source>
        <dbReference type="Proteomes" id="UP001321475"/>
    </source>
</evidence>
<feature type="transmembrane region" description="Helical" evidence="7">
    <location>
        <begin position="82"/>
        <end position="103"/>
    </location>
</feature>
<evidence type="ECO:0000256" key="4">
    <source>
        <dbReference type="ARBA" id="ARBA00023136"/>
    </source>
</evidence>
<feature type="transmembrane region" description="Helical" evidence="7">
    <location>
        <begin position="162"/>
        <end position="180"/>
    </location>
</feature>
<feature type="transmembrane region" description="Helical" evidence="7">
    <location>
        <begin position="192"/>
        <end position="213"/>
    </location>
</feature>
<name>A0ABN6X954_9CELL</name>
<feature type="compositionally biased region" description="Low complexity" evidence="6">
    <location>
        <begin position="251"/>
        <end position="267"/>
    </location>
</feature>
<evidence type="ECO:0000256" key="5">
    <source>
        <dbReference type="RuleBase" id="RU000320"/>
    </source>
</evidence>
<evidence type="ECO:0000256" key="2">
    <source>
        <dbReference type="ARBA" id="ARBA00022692"/>
    </source>
</evidence>
<dbReference type="Proteomes" id="UP001321475">
    <property type="component" value="Chromosome"/>
</dbReference>
<feature type="compositionally biased region" description="Basic residues" evidence="6">
    <location>
        <begin position="268"/>
        <end position="277"/>
    </location>
</feature>
<sequence>MTNFFAPTVDWGALVPLLVVLGAGVIGVLVEAFVPARARRTTQLTLSLAALVGGLVALGLLWQDVNETGPRAVLGGAYQVDLFSLSIQAVVVLLAAVSLLVIADRSASGEDAFAPTASAVPGTPYEDLARRRGLVQTEVYPLVLFAVGGMMIFPAAGDLLTMFVALEVLSLPLYVLTAMARRRRLLSQEASFKYFVLGAFASAFFLFGTALLYGATGSVGISDIGQALGQGLAGAEGWTSSRCWASCSCSPVCCSRSAPRRSTSGRRTSTRVHRRRSPGSWRPAPRPRPSGR</sequence>
<keyword evidence="3 7" id="KW-1133">Transmembrane helix</keyword>
<feature type="transmembrane region" description="Helical" evidence="7">
    <location>
        <begin position="12"/>
        <end position="32"/>
    </location>
</feature>
<feature type="transmembrane region" description="Helical" evidence="7">
    <location>
        <begin position="139"/>
        <end position="156"/>
    </location>
</feature>